<evidence type="ECO:0000313" key="6">
    <source>
        <dbReference type="EMBL" id="CAB4978708.1"/>
    </source>
</evidence>
<dbReference type="SMART" id="SM00855">
    <property type="entry name" value="PGAM"/>
    <property type="match status" value="1"/>
</dbReference>
<dbReference type="GO" id="GO:0016791">
    <property type="term" value="F:phosphatase activity"/>
    <property type="evidence" value="ECO:0007669"/>
    <property type="project" value="TreeGrafter"/>
</dbReference>
<dbReference type="InterPro" id="IPR029033">
    <property type="entry name" value="His_PPase_superfam"/>
</dbReference>
<dbReference type="InterPro" id="IPR013078">
    <property type="entry name" value="His_Pase_superF_clade-1"/>
</dbReference>
<dbReference type="EMBL" id="CAFBOL010000011">
    <property type="protein sequence ID" value="CAB4978708.1"/>
    <property type="molecule type" value="Genomic_DNA"/>
</dbReference>
<name>A0A6J7AP82_9ZZZZ</name>
<dbReference type="Gene3D" id="3.40.50.1240">
    <property type="entry name" value="Phosphoglycerate mutase-like"/>
    <property type="match status" value="1"/>
</dbReference>
<dbReference type="CDD" id="cd07067">
    <property type="entry name" value="HP_PGM_like"/>
    <property type="match status" value="1"/>
</dbReference>
<proteinExistence type="predicted"/>
<protein>
    <submittedName>
        <fullName evidence="3">Unannotated protein</fullName>
    </submittedName>
</protein>
<organism evidence="3">
    <name type="scientific">freshwater metagenome</name>
    <dbReference type="NCBI Taxonomy" id="449393"/>
    <lineage>
        <taxon>unclassified sequences</taxon>
        <taxon>metagenomes</taxon>
        <taxon>ecological metagenomes</taxon>
    </lineage>
</organism>
<evidence type="ECO:0000313" key="5">
    <source>
        <dbReference type="EMBL" id="CAB4915376.1"/>
    </source>
</evidence>
<dbReference type="SUPFAM" id="SSF53254">
    <property type="entry name" value="Phosphoglycerate mutase-like"/>
    <property type="match status" value="1"/>
</dbReference>
<evidence type="ECO:0000313" key="2">
    <source>
        <dbReference type="EMBL" id="CAB4714901.1"/>
    </source>
</evidence>
<dbReference type="EMBL" id="CAFBIY010000311">
    <property type="protein sequence ID" value="CAB4853688.1"/>
    <property type="molecule type" value="Genomic_DNA"/>
</dbReference>
<dbReference type="Pfam" id="PF00300">
    <property type="entry name" value="His_Phos_1"/>
    <property type="match status" value="1"/>
</dbReference>
<dbReference type="InterPro" id="IPR050275">
    <property type="entry name" value="PGM_Phosphatase"/>
</dbReference>
<dbReference type="EMBL" id="CAESGF010000001">
    <property type="protein sequence ID" value="CAB4362307.1"/>
    <property type="molecule type" value="Genomic_DNA"/>
</dbReference>
<gene>
    <name evidence="2" type="ORF">UFOPK2656_00912</name>
    <name evidence="3" type="ORF">UFOPK3099_02568</name>
    <name evidence="4" type="ORF">UFOPK3267_03224</name>
    <name evidence="5" type="ORF">UFOPK3651_00495</name>
    <name evidence="6" type="ORF">UFOPK3931_00663</name>
    <name evidence="1" type="ORF">UFOPK4189_00080</name>
</gene>
<reference evidence="3" key="1">
    <citation type="submission" date="2020-05" db="EMBL/GenBank/DDBJ databases">
        <authorList>
            <person name="Chiriac C."/>
            <person name="Salcher M."/>
            <person name="Ghai R."/>
            <person name="Kavagutti S V."/>
        </authorList>
    </citation>
    <scope>NUCLEOTIDE SEQUENCE</scope>
</reference>
<dbReference type="AlphaFoldDB" id="A0A6J7AP82"/>
<dbReference type="EMBL" id="CAFBMT010000002">
    <property type="protein sequence ID" value="CAB4915376.1"/>
    <property type="molecule type" value="Genomic_DNA"/>
</dbReference>
<evidence type="ECO:0000313" key="1">
    <source>
        <dbReference type="EMBL" id="CAB4362307.1"/>
    </source>
</evidence>
<sequence length="226" mass="25451">MEITLIRHGEPEWVRDGLNVVDPPLTERGRLQAERVAEVLSSEQFDAVIVSPLRRARQTAAPLLAALGQVEVVEAFLHEIREPDWHGTPVELARTAYAEERSRAAEDRWSGLQGGGEPPREFVERVRSGAAGYWGALGMFRAKQTLPLWHIERPEHRVAVIAHAGTNGVLLCQLLGLEPVPWEWDRFVTRHASITRLSSMHMRDGHTFSLSRLSDVEHLPLDARTM</sequence>
<evidence type="ECO:0000313" key="3">
    <source>
        <dbReference type="EMBL" id="CAB4834623.1"/>
    </source>
</evidence>
<dbReference type="EMBL" id="CAEZYF010000004">
    <property type="protein sequence ID" value="CAB4714901.1"/>
    <property type="molecule type" value="Genomic_DNA"/>
</dbReference>
<dbReference type="GO" id="GO:0005737">
    <property type="term" value="C:cytoplasm"/>
    <property type="evidence" value="ECO:0007669"/>
    <property type="project" value="TreeGrafter"/>
</dbReference>
<evidence type="ECO:0000313" key="4">
    <source>
        <dbReference type="EMBL" id="CAB4853688.1"/>
    </source>
</evidence>
<accession>A0A6J7AP82</accession>
<dbReference type="PANTHER" id="PTHR48100">
    <property type="entry name" value="BROAD-SPECIFICITY PHOSPHATASE YOR283W-RELATED"/>
    <property type="match status" value="1"/>
</dbReference>
<dbReference type="PANTHER" id="PTHR48100:SF1">
    <property type="entry name" value="HISTIDINE PHOSPHATASE FAMILY PROTEIN-RELATED"/>
    <property type="match status" value="1"/>
</dbReference>
<dbReference type="EMBL" id="CAFAAV010000266">
    <property type="protein sequence ID" value="CAB4834623.1"/>
    <property type="molecule type" value="Genomic_DNA"/>
</dbReference>